<dbReference type="EMBL" id="JACSOD020000395">
    <property type="protein sequence ID" value="MBM6498160.1"/>
    <property type="molecule type" value="Genomic_DNA"/>
</dbReference>
<name>A0ABS2CVG3_9FLAO</name>
<protein>
    <submittedName>
        <fullName evidence="7">Tyrosine-type recombinase/integrase</fullName>
    </submittedName>
</protein>
<dbReference type="InterPro" id="IPR011010">
    <property type="entry name" value="DNA_brk_join_enz"/>
</dbReference>
<dbReference type="RefSeq" id="WP_187658619.1">
    <property type="nucleotide sequence ID" value="NZ_JACSOD020000395.1"/>
</dbReference>
<dbReference type="InterPro" id="IPR002104">
    <property type="entry name" value="Integrase_catalytic"/>
</dbReference>
<organism evidence="7 8">
    <name type="scientific">Flavobacterium macrobrachii</name>
    <dbReference type="NCBI Taxonomy" id="591204"/>
    <lineage>
        <taxon>Bacteria</taxon>
        <taxon>Pseudomonadati</taxon>
        <taxon>Bacteroidota</taxon>
        <taxon>Flavobacteriia</taxon>
        <taxon>Flavobacteriales</taxon>
        <taxon>Flavobacteriaceae</taxon>
        <taxon>Flavobacterium</taxon>
    </lineage>
</organism>
<dbReference type="PROSITE" id="PS51898">
    <property type="entry name" value="TYR_RECOMBINASE"/>
    <property type="match status" value="1"/>
</dbReference>
<accession>A0ABS2CVG3</accession>
<dbReference type="InterPro" id="IPR044068">
    <property type="entry name" value="CB"/>
</dbReference>
<dbReference type="InterPro" id="IPR050090">
    <property type="entry name" value="Tyrosine_recombinase_XerCD"/>
</dbReference>
<dbReference type="PANTHER" id="PTHR30349">
    <property type="entry name" value="PHAGE INTEGRASE-RELATED"/>
    <property type="match status" value="1"/>
</dbReference>
<reference evidence="7 8" key="1">
    <citation type="submission" date="2021-02" db="EMBL/GenBank/DDBJ databases">
        <authorList>
            <person name="Jung H.S."/>
            <person name="Chun B.H."/>
            <person name="Jeon C.O."/>
        </authorList>
    </citation>
    <scope>NUCLEOTIDE SEQUENCE [LARGE SCALE GENOMIC DNA]</scope>
    <source>
        <strain evidence="7 8">LMG 25203</strain>
    </source>
</reference>
<keyword evidence="8" id="KW-1185">Reference proteome</keyword>
<dbReference type="InterPro" id="IPR013762">
    <property type="entry name" value="Integrase-like_cat_sf"/>
</dbReference>
<dbReference type="CDD" id="cd00397">
    <property type="entry name" value="DNA_BRE_C"/>
    <property type="match status" value="1"/>
</dbReference>
<evidence type="ECO:0000256" key="2">
    <source>
        <dbReference type="ARBA" id="ARBA00023125"/>
    </source>
</evidence>
<evidence type="ECO:0000259" key="5">
    <source>
        <dbReference type="PROSITE" id="PS51898"/>
    </source>
</evidence>
<proteinExistence type="predicted"/>
<evidence type="ECO:0000256" key="3">
    <source>
        <dbReference type="ARBA" id="ARBA00023172"/>
    </source>
</evidence>
<feature type="domain" description="Core-binding (CB)" evidence="6">
    <location>
        <begin position="1"/>
        <end position="73"/>
    </location>
</feature>
<dbReference type="PROSITE" id="PS51900">
    <property type="entry name" value="CB"/>
    <property type="match status" value="1"/>
</dbReference>
<evidence type="ECO:0000313" key="8">
    <source>
        <dbReference type="Proteomes" id="UP000759529"/>
    </source>
</evidence>
<evidence type="ECO:0000256" key="1">
    <source>
        <dbReference type="ARBA" id="ARBA00022908"/>
    </source>
</evidence>
<dbReference type="InterPro" id="IPR010998">
    <property type="entry name" value="Integrase_recombinase_N"/>
</dbReference>
<dbReference type="Proteomes" id="UP000759529">
    <property type="component" value="Unassembled WGS sequence"/>
</dbReference>
<gene>
    <name evidence="7" type="ORF">H9X54_002460</name>
</gene>
<dbReference type="SUPFAM" id="SSF56349">
    <property type="entry name" value="DNA breaking-rejoining enzymes"/>
    <property type="match status" value="1"/>
</dbReference>
<keyword evidence="2 4" id="KW-0238">DNA-binding</keyword>
<sequence>MISLEQFLRQSLRESSVESYLYSIEKYKKANRNADKYDYQKVMQYIELLRNNYQPSTIKATLGCIKRYYDYLIEIEKRKDNPARAIRLRDKTENPIQLQDLFTEKELQSLLNPRKERYPFLAKRNKIIMSLLVHQGLRIGEIENLKLSDIDLEKATIEVTGTALTNNRNLPLKAEQILLLYEYINHDRTKLKTWRNDNNKLLLGKLGTPIRTEDVDYLITTYQKQYKKKLTATTIRQSVLANLLTKNNDLRVVQHFAGHKHPDTTEKYRQTGLNALKTAIDKLHPIK</sequence>
<dbReference type="Gene3D" id="1.10.150.130">
    <property type="match status" value="1"/>
</dbReference>
<evidence type="ECO:0000256" key="4">
    <source>
        <dbReference type="PROSITE-ProRule" id="PRU01248"/>
    </source>
</evidence>
<keyword evidence="3" id="KW-0233">DNA recombination</keyword>
<keyword evidence="1" id="KW-0229">DNA integration</keyword>
<evidence type="ECO:0000313" key="7">
    <source>
        <dbReference type="EMBL" id="MBM6498160.1"/>
    </source>
</evidence>
<dbReference type="Gene3D" id="1.10.443.10">
    <property type="entry name" value="Intergrase catalytic core"/>
    <property type="match status" value="1"/>
</dbReference>
<dbReference type="Pfam" id="PF00589">
    <property type="entry name" value="Phage_integrase"/>
    <property type="match status" value="1"/>
</dbReference>
<comment type="caution">
    <text evidence="7">The sequence shown here is derived from an EMBL/GenBank/DDBJ whole genome shotgun (WGS) entry which is preliminary data.</text>
</comment>
<evidence type="ECO:0000259" key="6">
    <source>
        <dbReference type="PROSITE" id="PS51900"/>
    </source>
</evidence>
<feature type="domain" description="Tyr recombinase" evidence="5">
    <location>
        <begin position="97"/>
        <end position="281"/>
    </location>
</feature>